<feature type="transmembrane region" description="Helical" evidence="1">
    <location>
        <begin position="32"/>
        <end position="61"/>
    </location>
</feature>
<keyword evidence="1" id="KW-1133">Transmembrane helix</keyword>
<sequence>MKTRKKNKDLLKPNFLYQFISKKAHKSQKSSIPVFFCLTTNYSFNFFLFFWLIKYIIIYYWKIKKWLYIQKYCKCLFYLVFVWQTYIFFLRHILSQIYQKKKKHKDLTKRKIYMIKQKVNNKKKYYVCKKNVNSGGSGSADKISSKTIKDTFPIRMEGLRKLQEQKLEGITGIGCNGELMLSDLHLTVKNIEKDTSGYFNQNIGTRVQMEESK</sequence>
<feature type="transmembrane region" description="Helical" evidence="1">
    <location>
        <begin position="76"/>
        <end position="94"/>
    </location>
</feature>
<dbReference type="EMBL" id="ASPP01004041">
    <property type="protein sequence ID" value="ETO32639.1"/>
    <property type="molecule type" value="Genomic_DNA"/>
</dbReference>
<dbReference type="Proteomes" id="UP000023152">
    <property type="component" value="Unassembled WGS sequence"/>
</dbReference>
<organism evidence="2 3">
    <name type="scientific">Reticulomyxa filosa</name>
    <dbReference type="NCBI Taxonomy" id="46433"/>
    <lineage>
        <taxon>Eukaryota</taxon>
        <taxon>Sar</taxon>
        <taxon>Rhizaria</taxon>
        <taxon>Retaria</taxon>
        <taxon>Foraminifera</taxon>
        <taxon>Monothalamids</taxon>
        <taxon>Reticulomyxidae</taxon>
        <taxon>Reticulomyxa</taxon>
    </lineage>
</organism>
<keyword evidence="1" id="KW-0472">Membrane</keyword>
<evidence type="ECO:0000313" key="3">
    <source>
        <dbReference type="Proteomes" id="UP000023152"/>
    </source>
</evidence>
<reference evidence="2 3" key="1">
    <citation type="journal article" date="2013" name="Curr. Biol.">
        <title>The Genome of the Foraminiferan Reticulomyxa filosa.</title>
        <authorList>
            <person name="Glockner G."/>
            <person name="Hulsmann N."/>
            <person name="Schleicher M."/>
            <person name="Noegel A.A."/>
            <person name="Eichinger L."/>
            <person name="Gallinger C."/>
            <person name="Pawlowski J."/>
            <person name="Sierra R."/>
            <person name="Euteneuer U."/>
            <person name="Pillet L."/>
            <person name="Moustafa A."/>
            <person name="Platzer M."/>
            <person name="Groth M."/>
            <person name="Szafranski K."/>
            <person name="Schliwa M."/>
        </authorList>
    </citation>
    <scope>NUCLEOTIDE SEQUENCE [LARGE SCALE GENOMIC DNA]</scope>
</reference>
<gene>
    <name evidence="2" type="ORF">RFI_04478</name>
</gene>
<keyword evidence="3" id="KW-1185">Reference proteome</keyword>
<evidence type="ECO:0000256" key="1">
    <source>
        <dbReference type="SAM" id="Phobius"/>
    </source>
</evidence>
<proteinExistence type="predicted"/>
<protein>
    <submittedName>
        <fullName evidence="2">Uncharacterized protein</fullName>
    </submittedName>
</protein>
<dbReference type="AlphaFoldDB" id="X6P3H5"/>
<name>X6P3H5_RETFI</name>
<evidence type="ECO:0000313" key="2">
    <source>
        <dbReference type="EMBL" id="ETO32639.1"/>
    </source>
</evidence>
<accession>X6P3H5</accession>
<keyword evidence="1" id="KW-0812">Transmembrane</keyword>
<comment type="caution">
    <text evidence="2">The sequence shown here is derived from an EMBL/GenBank/DDBJ whole genome shotgun (WGS) entry which is preliminary data.</text>
</comment>